<evidence type="ECO:0000313" key="2">
    <source>
        <dbReference type="Proteomes" id="UP000054721"/>
    </source>
</evidence>
<organism evidence="1 2">
    <name type="scientific">Trichinella nativa</name>
    <dbReference type="NCBI Taxonomy" id="6335"/>
    <lineage>
        <taxon>Eukaryota</taxon>
        <taxon>Metazoa</taxon>
        <taxon>Ecdysozoa</taxon>
        <taxon>Nematoda</taxon>
        <taxon>Enoplea</taxon>
        <taxon>Dorylaimia</taxon>
        <taxon>Trichinellida</taxon>
        <taxon>Trichinellidae</taxon>
        <taxon>Trichinella</taxon>
    </lineage>
</organism>
<dbReference type="AlphaFoldDB" id="A0A0V1LGB4"/>
<proteinExistence type="predicted"/>
<dbReference type="Proteomes" id="UP000054721">
    <property type="component" value="Unassembled WGS sequence"/>
</dbReference>
<keyword evidence="2" id="KW-1185">Reference proteome</keyword>
<reference evidence="1 2" key="1">
    <citation type="submission" date="2015-05" db="EMBL/GenBank/DDBJ databases">
        <title>Evolution of Trichinella species and genotypes.</title>
        <authorList>
            <person name="Korhonen P.K."/>
            <person name="Edoardo P."/>
            <person name="Giuseppe L.R."/>
            <person name="Gasser R.B."/>
        </authorList>
    </citation>
    <scope>NUCLEOTIDE SEQUENCE [LARGE SCALE GENOMIC DNA]</scope>
    <source>
        <strain evidence="1">ISS10</strain>
    </source>
</reference>
<dbReference type="OrthoDB" id="10395516at2759"/>
<gene>
    <name evidence="1" type="ORF">T02_14703</name>
</gene>
<protein>
    <submittedName>
        <fullName evidence="1">Uncharacterized protein</fullName>
    </submittedName>
</protein>
<comment type="caution">
    <text evidence="1">The sequence shown here is derived from an EMBL/GenBank/DDBJ whole genome shotgun (WGS) entry which is preliminary data.</text>
</comment>
<name>A0A0V1LGB4_9BILA</name>
<evidence type="ECO:0000313" key="1">
    <source>
        <dbReference type="EMBL" id="KRZ58553.1"/>
    </source>
</evidence>
<accession>A0A0V1LGB4</accession>
<sequence length="86" mass="10115">MHCLTYGRKFIFGNVYKSSTLKILENVQLNIRYSVQVKKVQRKKREVLCDVARKVTFPSGILGVPKRQHDVENFQFQKEQTTDHDC</sequence>
<dbReference type="EMBL" id="JYDW01000055">
    <property type="protein sequence ID" value="KRZ58553.1"/>
    <property type="molecule type" value="Genomic_DNA"/>
</dbReference>